<evidence type="ECO:0000256" key="1">
    <source>
        <dbReference type="SAM" id="Phobius"/>
    </source>
</evidence>
<evidence type="ECO:0000313" key="3">
    <source>
        <dbReference type="WormBase" id="Bm14250"/>
    </source>
</evidence>
<protein>
    <submittedName>
        <fullName evidence="2">Bm14250</fullName>
    </submittedName>
</protein>
<reference evidence="2" key="1">
    <citation type="journal article" date="2007" name="Science">
        <title>Draft genome of the filarial nematode parasite Brugia malayi.</title>
        <authorList>
            <person name="Ghedin E."/>
            <person name="Wang S."/>
            <person name="Spiro D."/>
            <person name="Caler E."/>
            <person name="Zhao Q."/>
            <person name="Crabtree J."/>
            <person name="Allen J.E."/>
            <person name="Delcher A.L."/>
            <person name="Guiliano D.B."/>
            <person name="Miranda-Saavedra D."/>
            <person name="Angiuoli S.V."/>
            <person name="Creasy T."/>
            <person name="Amedeo P."/>
            <person name="Haas B."/>
            <person name="El-Sayed N.M."/>
            <person name="Wortman J.R."/>
            <person name="Feldblyum T."/>
            <person name="Tallon L."/>
            <person name="Schatz M."/>
            <person name="Shumway M."/>
            <person name="Koo H."/>
            <person name="Salzberg S.L."/>
            <person name="Schobel S."/>
            <person name="Pertea M."/>
            <person name="Pop M."/>
            <person name="White O."/>
            <person name="Barton G.J."/>
            <person name="Carlow C.K."/>
            <person name="Crawford M.J."/>
            <person name="Daub J."/>
            <person name="Dimmic M.W."/>
            <person name="Estes C.F."/>
            <person name="Foster J.M."/>
            <person name="Ganatra M."/>
            <person name="Gregory W.F."/>
            <person name="Johnson N.M."/>
            <person name="Jin J."/>
            <person name="Komuniecki R."/>
            <person name="Korf I."/>
            <person name="Kumar S."/>
            <person name="Laney S."/>
            <person name="Li B.W."/>
            <person name="Li W."/>
            <person name="Lindblom T.H."/>
            <person name="Lustigman S."/>
            <person name="Ma D."/>
            <person name="Maina C.V."/>
            <person name="Martin D.M."/>
            <person name="McCarter J.P."/>
            <person name="McReynolds L."/>
            <person name="Mitreva M."/>
            <person name="Nutman T.B."/>
            <person name="Parkinson J."/>
            <person name="Peregrin-Alvarez J.M."/>
            <person name="Poole C."/>
            <person name="Ren Q."/>
            <person name="Saunders L."/>
            <person name="Sluder A.E."/>
            <person name="Smith K."/>
            <person name="Stanke M."/>
            <person name="Unnasch T.R."/>
            <person name="Ware J."/>
            <person name="Wei A.D."/>
            <person name="Weil G."/>
            <person name="Williams D.J."/>
            <person name="Zhang Y."/>
            <person name="Williams S.A."/>
            <person name="Fraser-Liggett C."/>
            <person name="Slatko B."/>
            <person name="Blaxter M.L."/>
            <person name="Scott A.L."/>
        </authorList>
    </citation>
    <scope>NUCLEOTIDE SEQUENCE</scope>
    <source>
        <strain evidence="2">FR3</strain>
    </source>
</reference>
<dbReference type="WormBase" id="Bm14250">
    <property type="protein sequence ID" value="BM41829"/>
    <property type="gene ID" value="WBGene00234511"/>
</dbReference>
<gene>
    <name evidence="2 3" type="ORF">Bm14250</name>
    <name evidence="2" type="ORF">BM_Bm14250</name>
</gene>
<feature type="transmembrane region" description="Helical" evidence="1">
    <location>
        <begin position="12"/>
        <end position="31"/>
    </location>
</feature>
<keyword evidence="1" id="KW-0472">Membrane</keyword>
<evidence type="ECO:0000313" key="2">
    <source>
        <dbReference type="EMBL" id="CDQ03955.1"/>
    </source>
</evidence>
<keyword evidence="1" id="KW-1133">Transmembrane helix</keyword>
<dbReference type="EMBL" id="LN857004">
    <property type="protein sequence ID" value="CDQ03955.1"/>
    <property type="molecule type" value="Genomic_DNA"/>
</dbReference>
<proteinExistence type="predicted"/>
<sequence>MTRYLSHPEPFIASYNTSAAVSALKSIFALLNKKK</sequence>
<accession>A0A0J9Y8I6</accession>
<dbReference type="AlphaFoldDB" id="A0A0J9Y8I6"/>
<reference evidence="2" key="2">
    <citation type="submission" date="2012-12" db="EMBL/GenBank/DDBJ databases">
        <authorList>
            <person name="Gao Y.W."/>
            <person name="Fan S.T."/>
            <person name="Sun H.T."/>
            <person name="Wang Z."/>
            <person name="Gao X.L."/>
            <person name="Li Y.G."/>
            <person name="Wang T.C."/>
            <person name="Zhang K."/>
            <person name="Xu W.W."/>
            <person name="Yu Z.J."/>
            <person name="Xia X.Z."/>
        </authorList>
    </citation>
    <scope>NUCLEOTIDE SEQUENCE</scope>
    <source>
        <strain evidence="2">FR3</strain>
    </source>
</reference>
<organism evidence="2">
    <name type="scientific">Brugia malayi</name>
    <name type="common">Filarial nematode worm</name>
    <dbReference type="NCBI Taxonomy" id="6279"/>
    <lineage>
        <taxon>Eukaryota</taxon>
        <taxon>Metazoa</taxon>
        <taxon>Ecdysozoa</taxon>
        <taxon>Nematoda</taxon>
        <taxon>Chromadorea</taxon>
        <taxon>Rhabditida</taxon>
        <taxon>Spirurina</taxon>
        <taxon>Spiruromorpha</taxon>
        <taxon>Filarioidea</taxon>
        <taxon>Onchocercidae</taxon>
        <taxon>Brugia</taxon>
    </lineage>
</organism>
<keyword evidence="1" id="KW-0812">Transmembrane</keyword>
<name>A0A0J9Y8I6_BRUMA</name>